<dbReference type="KEGG" id="osu:NT6N_29620"/>
<name>A0AAT9FPV0_9BACT</name>
<dbReference type="InterPro" id="IPR014922">
    <property type="entry name" value="YdhG-like"/>
</dbReference>
<dbReference type="SUPFAM" id="SSF159888">
    <property type="entry name" value="YdhG-like"/>
    <property type="match status" value="1"/>
</dbReference>
<dbReference type="Pfam" id="PF08818">
    <property type="entry name" value="DUF1801"/>
    <property type="match status" value="1"/>
</dbReference>
<sequence>MKRDSQSPQHYIDSVEGEQQELLLKVRALIQNVAPDATEGIEYDMLAYGELCNLAAQKNYVSLYVSPKALAEYHQSHPDANCGKCCLRLRSLKQFDPAAVKTLLERANQLLEQGESGCC</sequence>
<evidence type="ECO:0000313" key="2">
    <source>
        <dbReference type="EMBL" id="BDS07922.1"/>
    </source>
</evidence>
<accession>A0AAT9FPV0</accession>
<reference evidence="2" key="1">
    <citation type="submission" date="2024-07" db="EMBL/GenBank/DDBJ databases">
        <title>Complete genome sequence of Verrucomicrobiaceae bacterium NT6N.</title>
        <authorList>
            <person name="Huang C."/>
            <person name="Takami H."/>
            <person name="Hamasaki K."/>
        </authorList>
    </citation>
    <scope>NUCLEOTIDE SEQUENCE</scope>
    <source>
        <strain evidence="2">NT6N</strain>
    </source>
</reference>
<gene>
    <name evidence="2" type="ORF">NT6N_29620</name>
</gene>
<organism evidence="2">
    <name type="scientific">Oceaniferula spumae</name>
    <dbReference type="NCBI Taxonomy" id="2979115"/>
    <lineage>
        <taxon>Bacteria</taxon>
        <taxon>Pseudomonadati</taxon>
        <taxon>Verrucomicrobiota</taxon>
        <taxon>Verrucomicrobiia</taxon>
        <taxon>Verrucomicrobiales</taxon>
        <taxon>Verrucomicrobiaceae</taxon>
        <taxon>Oceaniferula</taxon>
    </lineage>
</organism>
<proteinExistence type="predicted"/>
<dbReference type="EMBL" id="AP026866">
    <property type="protein sequence ID" value="BDS07922.1"/>
    <property type="molecule type" value="Genomic_DNA"/>
</dbReference>
<feature type="domain" description="YdhG-like" evidence="1">
    <location>
        <begin position="19"/>
        <end position="107"/>
    </location>
</feature>
<evidence type="ECO:0000259" key="1">
    <source>
        <dbReference type="Pfam" id="PF08818"/>
    </source>
</evidence>
<dbReference type="Gene3D" id="3.90.1150.200">
    <property type="match status" value="1"/>
</dbReference>
<protein>
    <recommendedName>
        <fullName evidence="1">YdhG-like domain-containing protein</fullName>
    </recommendedName>
</protein>
<dbReference type="AlphaFoldDB" id="A0AAT9FPV0"/>